<gene>
    <name evidence="2" type="ORF">ANANG_G00289470</name>
</gene>
<accession>A0A9D3LNI6</accession>
<organism evidence="2 3">
    <name type="scientific">Anguilla anguilla</name>
    <name type="common">European freshwater eel</name>
    <name type="synonym">Muraena anguilla</name>
    <dbReference type="NCBI Taxonomy" id="7936"/>
    <lineage>
        <taxon>Eukaryota</taxon>
        <taxon>Metazoa</taxon>
        <taxon>Chordata</taxon>
        <taxon>Craniata</taxon>
        <taxon>Vertebrata</taxon>
        <taxon>Euteleostomi</taxon>
        <taxon>Actinopterygii</taxon>
        <taxon>Neopterygii</taxon>
        <taxon>Teleostei</taxon>
        <taxon>Anguilliformes</taxon>
        <taxon>Anguillidae</taxon>
        <taxon>Anguilla</taxon>
    </lineage>
</organism>
<dbReference type="EMBL" id="JAFIRN010000017">
    <property type="protein sequence ID" value="KAG5832285.1"/>
    <property type="molecule type" value="Genomic_DNA"/>
</dbReference>
<feature type="compositionally biased region" description="Polar residues" evidence="1">
    <location>
        <begin position="58"/>
        <end position="75"/>
    </location>
</feature>
<evidence type="ECO:0000256" key="1">
    <source>
        <dbReference type="SAM" id="MobiDB-lite"/>
    </source>
</evidence>
<proteinExistence type="predicted"/>
<evidence type="ECO:0000313" key="3">
    <source>
        <dbReference type="Proteomes" id="UP001044222"/>
    </source>
</evidence>
<comment type="caution">
    <text evidence="2">The sequence shown here is derived from an EMBL/GenBank/DDBJ whole genome shotgun (WGS) entry which is preliminary data.</text>
</comment>
<dbReference type="Proteomes" id="UP001044222">
    <property type="component" value="Chromosome 17"/>
</dbReference>
<keyword evidence="3" id="KW-1185">Reference proteome</keyword>
<sequence>MLRRRGYFYRGEARIPYMDCPALTCRRTDGLPRSPRHQSPIDPNPTAEATRQGDELSGVNSQPTGGETQESSLLQSELRDPLFCRATLV</sequence>
<name>A0A9D3LNI6_ANGAN</name>
<dbReference type="AlphaFoldDB" id="A0A9D3LNI6"/>
<feature type="region of interest" description="Disordered" evidence="1">
    <location>
        <begin position="26"/>
        <end position="76"/>
    </location>
</feature>
<reference evidence="2" key="1">
    <citation type="submission" date="2021-01" db="EMBL/GenBank/DDBJ databases">
        <title>A chromosome-scale assembly of European eel, Anguilla anguilla.</title>
        <authorList>
            <person name="Henkel C."/>
            <person name="Jong-Raadsen S.A."/>
            <person name="Dufour S."/>
            <person name="Weltzien F.-A."/>
            <person name="Palstra A.P."/>
            <person name="Pelster B."/>
            <person name="Spaink H.P."/>
            <person name="Van Den Thillart G.E."/>
            <person name="Jansen H."/>
            <person name="Zahm M."/>
            <person name="Klopp C."/>
            <person name="Cedric C."/>
            <person name="Louis A."/>
            <person name="Berthelot C."/>
            <person name="Parey E."/>
            <person name="Roest Crollius H."/>
            <person name="Montfort J."/>
            <person name="Robinson-Rechavi M."/>
            <person name="Bucao C."/>
            <person name="Bouchez O."/>
            <person name="Gislard M."/>
            <person name="Lluch J."/>
            <person name="Milhes M."/>
            <person name="Lampietro C."/>
            <person name="Lopez Roques C."/>
            <person name="Donnadieu C."/>
            <person name="Braasch I."/>
            <person name="Desvignes T."/>
            <person name="Postlethwait J."/>
            <person name="Bobe J."/>
            <person name="Guiguen Y."/>
            <person name="Dirks R."/>
        </authorList>
    </citation>
    <scope>NUCLEOTIDE SEQUENCE</scope>
    <source>
        <strain evidence="2">Tag_6206</strain>
        <tissue evidence="2">Liver</tissue>
    </source>
</reference>
<protein>
    <submittedName>
        <fullName evidence="2">Uncharacterized protein</fullName>
    </submittedName>
</protein>
<evidence type="ECO:0000313" key="2">
    <source>
        <dbReference type="EMBL" id="KAG5832285.1"/>
    </source>
</evidence>